<evidence type="ECO:0000256" key="2">
    <source>
        <dbReference type="ARBA" id="ARBA00023180"/>
    </source>
</evidence>
<dbReference type="Pfam" id="PF03489">
    <property type="entry name" value="SapB_2"/>
    <property type="match status" value="1"/>
</dbReference>
<dbReference type="PROSITE" id="PS51257">
    <property type="entry name" value="PROKAR_LIPOPROTEIN"/>
    <property type="match status" value="1"/>
</dbReference>
<dbReference type="PROSITE" id="PS50015">
    <property type="entry name" value="SAP_B"/>
    <property type="match status" value="1"/>
</dbReference>
<keyword evidence="1" id="KW-1015">Disulfide bond</keyword>
<evidence type="ECO:0000256" key="1">
    <source>
        <dbReference type="ARBA" id="ARBA00023157"/>
    </source>
</evidence>
<dbReference type="InterPro" id="IPR008139">
    <property type="entry name" value="SaposinB_dom"/>
</dbReference>
<dbReference type="PANTHER" id="PTHR11480">
    <property type="entry name" value="SAPOSIN-RELATED"/>
    <property type="match status" value="1"/>
</dbReference>
<dbReference type="SMART" id="SM00741">
    <property type="entry name" value="SapB"/>
    <property type="match status" value="1"/>
</dbReference>
<organism evidence="4">
    <name type="scientific">Orpheovirus IHUMI-LCC2</name>
    <dbReference type="NCBI Taxonomy" id="2023057"/>
    <lineage>
        <taxon>Viruses</taxon>
        <taxon>Varidnaviria</taxon>
        <taxon>Bamfordvirae</taxon>
        <taxon>Nucleocytoviricota</taxon>
        <taxon>Megaviricetes</taxon>
        <taxon>Pimascovirales</taxon>
        <taxon>Ocovirineae</taxon>
        <taxon>Orpheoviridae</taxon>
        <taxon>Alphaorpheovirus</taxon>
        <taxon>Alphaorpheovirus massiliense</taxon>
    </lineage>
</organism>
<evidence type="ECO:0000313" key="4">
    <source>
        <dbReference type="EMBL" id="SNW61959.1"/>
    </source>
</evidence>
<proteinExistence type="predicted"/>
<dbReference type="PANTHER" id="PTHR11480:SF3">
    <property type="entry name" value="BCDNA.GH08312"/>
    <property type="match status" value="1"/>
</dbReference>
<keyword evidence="2" id="KW-0325">Glycoprotein</keyword>
<accession>A0A2I2L3A7</accession>
<name>A0A2I2L3A7_9VIRU</name>
<dbReference type="SUPFAM" id="SSF47862">
    <property type="entry name" value="Saposin"/>
    <property type="match status" value="1"/>
</dbReference>
<protein>
    <submittedName>
        <fullName evidence="4">Pro saposin-like type B</fullName>
    </submittedName>
</protein>
<dbReference type="KEGG" id="vg:35382340"/>
<dbReference type="Gene3D" id="1.10.225.10">
    <property type="entry name" value="Saposin-like"/>
    <property type="match status" value="1"/>
</dbReference>
<dbReference type="EMBL" id="LT906555">
    <property type="protein sequence ID" value="SNW61959.1"/>
    <property type="molecule type" value="Genomic_DNA"/>
</dbReference>
<dbReference type="GeneID" id="35382340"/>
<dbReference type="Proteomes" id="UP000236316">
    <property type="component" value="Segment"/>
</dbReference>
<evidence type="ECO:0000313" key="5">
    <source>
        <dbReference type="Proteomes" id="UP000236316"/>
    </source>
</evidence>
<keyword evidence="5" id="KW-1185">Reference proteome</keyword>
<dbReference type="InterPro" id="IPR051428">
    <property type="entry name" value="Sphingo_Act-Surfact_Prot"/>
</dbReference>
<feature type="domain" description="Saposin B-type" evidence="3">
    <location>
        <begin position="50"/>
        <end position="121"/>
    </location>
</feature>
<dbReference type="RefSeq" id="YP_009448261.1">
    <property type="nucleotide sequence ID" value="NC_036594.1"/>
</dbReference>
<dbReference type="InterPro" id="IPR011001">
    <property type="entry name" value="Saposin-like"/>
</dbReference>
<reference evidence="4" key="1">
    <citation type="submission" date="2017-08" db="EMBL/GenBank/DDBJ databases">
        <authorList>
            <consortium name="Urmite Genomes"/>
        </authorList>
    </citation>
    <scope>NUCLEOTIDE SEQUENCE [LARGE SCALE GENOMIC DNA]</scope>
    <source>
        <strain evidence="4">IHUMI-LCC2</strain>
    </source>
</reference>
<sequence>MNKLFLVVVFMLVTYGCVSAKNINNSDDMVYALDKNIEIFLRENGLKEGGAGMCFGCQYVLGKAIGYLKSNTTVLTHVCDPLPSSYKTMCYKFMESEGDMLVNLLLTYADPKVVCEKIGFC</sequence>
<evidence type="ECO:0000259" key="3">
    <source>
        <dbReference type="PROSITE" id="PS50015"/>
    </source>
</evidence>
<dbReference type="InterPro" id="IPR008138">
    <property type="entry name" value="SapB_2"/>
</dbReference>
<gene>
    <name evidence="4" type="ORF">ORPV_55</name>
</gene>